<proteinExistence type="inferred from homology"/>
<evidence type="ECO:0000256" key="6">
    <source>
        <dbReference type="ARBA" id="ARBA00022679"/>
    </source>
</evidence>
<dbReference type="EC" id="2.3.1.178" evidence="4 9"/>
<comment type="pathway">
    <text evidence="2 9">Amine and polyamine biosynthesis; ectoine biosynthesis; L-ectoine from L-aspartate 4-semialdehyde: step 2/3.</text>
</comment>
<dbReference type="PROSITE" id="PS51186">
    <property type="entry name" value="GNAT"/>
    <property type="match status" value="1"/>
</dbReference>
<dbReference type="Pfam" id="PF00583">
    <property type="entry name" value="Acetyltransf_1"/>
    <property type="match status" value="1"/>
</dbReference>
<evidence type="ECO:0000313" key="11">
    <source>
        <dbReference type="EMBL" id="MBB3113424.1"/>
    </source>
</evidence>
<dbReference type="Proteomes" id="UP000570361">
    <property type="component" value="Unassembled WGS sequence"/>
</dbReference>
<dbReference type="GO" id="GO:0033816">
    <property type="term" value="F:diaminobutyrate acetyltransferase activity"/>
    <property type="evidence" value="ECO:0007669"/>
    <property type="project" value="UniProtKB-EC"/>
</dbReference>
<dbReference type="InterPro" id="IPR000182">
    <property type="entry name" value="GNAT_dom"/>
</dbReference>
<keyword evidence="12" id="KW-1185">Reference proteome</keyword>
<evidence type="ECO:0000256" key="4">
    <source>
        <dbReference type="ARBA" id="ARBA00012355"/>
    </source>
</evidence>
<evidence type="ECO:0000313" key="12">
    <source>
        <dbReference type="Proteomes" id="UP000570361"/>
    </source>
</evidence>
<evidence type="ECO:0000256" key="1">
    <source>
        <dbReference type="ARBA" id="ARBA00003741"/>
    </source>
</evidence>
<keyword evidence="7 9" id="KW-0012">Acyltransferase</keyword>
<keyword evidence="6 9" id="KW-0808">Transferase</keyword>
<reference evidence="11 12" key="1">
    <citation type="submission" date="2020-08" db="EMBL/GenBank/DDBJ databases">
        <title>Genomic Encyclopedia of Type Strains, Phase III (KMG-III): the genomes of soil and plant-associated and newly described type strains.</title>
        <authorList>
            <person name="Whitman W."/>
        </authorList>
    </citation>
    <scope>NUCLEOTIDE SEQUENCE [LARGE SCALE GENOMIC DNA]</scope>
    <source>
        <strain evidence="11 12">CECT 5862</strain>
    </source>
</reference>
<gene>
    <name evidence="9" type="primary">ectA</name>
    <name evidence="11" type="ORF">FHS18_005536</name>
</gene>
<evidence type="ECO:0000256" key="8">
    <source>
        <dbReference type="ARBA" id="ARBA00048924"/>
    </source>
</evidence>
<dbReference type="NCBIfam" id="TIGR02406">
    <property type="entry name" value="ectoine_EctA"/>
    <property type="match status" value="1"/>
</dbReference>
<comment type="similarity">
    <text evidence="3 9">Belongs to the acetyltransferase family. EctA subfamily.</text>
</comment>
<organism evidence="11 12">
    <name type="scientific">Paenibacillus phyllosphaerae</name>
    <dbReference type="NCBI Taxonomy" id="274593"/>
    <lineage>
        <taxon>Bacteria</taxon>
        <taxon>Bacillati</taxon>
        <taxon>Bacillota</taxon>
        <taxon>Bacilli</taxon>
        <taxon>Bacillales</taxon>
        <taxon>Paenibacillaceae</taxon>
        <taxon>Paenibacillus</taxon>
    </lineage>
</organism>
<comment type="caution">
    <text evidence="11">The sequence shown here is derived from an EMBL/GenBank/DDBJ whole genome shotgun (WGS) entry which is preliminary data.</text>
</comment>
<evidence type="ECO:0000256" key="2">
    <source>
        <dbReference type="ARBA" id="ARBA00004978"/>
    </source>
</evidence>
<feature type="domain" description="N-acetyltransferase" evidence="10">
    <location>
        <begin position="9"/>
        <end position="173"/>
    </location>
</feature>
<name>A0A7W5B3D4_9BACL</name>
<protein>
    <recommendedName>
        <fullName evidence="5 9">L-2,4-diaminobutyric acid acetyltransferase</fullName>
        <shortName evidence="9">DABA acetyltransferase</shortName>
        <ecNumber evidence="4 9">2.3.1.178</ecNumber>
    </recommendedName>
</protein>
<evidence type="ECO:0000256" key="9">
    <source>
        <dbReference type="RuleBase" id="RU365045"/>
    </source>
</evidence>
<dbReference type="Gene3D" id="3.40.630.30">
    <property type="match status" value="1"/>
</dbReference>
<dbReference type="InterPro" id="IPR016181">
    <property type="entry name" value="Acyl_CoA_acyltransferase"/>
</dbReference>
<sequence length="174" mass="19434">MNITLSTQVTFRKPQVEDGAAIWRLVRESGGLDWNSAYAYLMMCDMFPSTCAVACVDGRLVGFAIGYRKPEQPDTLFIWQIGVDVSYRGNAIGRRLLQKLLRRKENADIRCLEATVGPNNAASRGLFLRLAADYETACIVTEHYAPSLFPEGETHDAELLYRVGPLTMKKGVIE</sequence>
<dbReference type="SUPFAM" id="SSF55729">
    <property type="entry name" value="Acyl-CoA N-acyltransferases (Nat)"/>
    <property type="match status" value="1"/>
</dbReference>
<comment type="catalytic activity">
    <reaction evidence="8 9">
        <text>L-2,4-diaminobutanoate + acetyl-CoA = (2S)-4-acetamido-2-aminobutanoate + CoA + H(+)</text>
        <dbReference type="Rhea" id="RHEA:16901"/>
        <dbReference type="ChEBI" id="CHEBI:15378"/>
        <dbReference type="ChEBI" id="CHEBI:57287"/>
        <dbReference type="ChEBI" id="CHEBI:57288"/>
        <dbReference type="ChEBI" id="CHEBI:58761"/>
        <dbReference type="ChEBI" id="CHEBI:58929"/>
        <dbReference type="EC" id="2.3.1.178"/>
    </reaction>
</comment>
<evidence type="ECO:0000256" key="3">
    <source>
        <dbReference type="ARBA" id="ARBA00010712"/>
    </source>
</evidence>
<dbReference type="GO" id="GO:0019491">
    <property type="term" value="P:ectoine biosynthetic process"/>
    <property type="evidence" value="ECO:0007669"/>
    <property type="project" value="UniProtKB-UniPathway"/>
</dbReference>
<dbReference type="CDD" id="cd04301">
    <property type="entry name" value="NAT_SF"/>
    <property type="match status" value="1"/>
</dbReference>
<evidence type="ECO:0000256" key="5">
    <source>
        <dbReference type="ARBA" id="ARBA00017935"/>
    </source>
</evidence>
<comment type="function">
    <text evidence="1 9">Catalyzes the acetylation of L-2,4-diaminobutyrate (DABA) to gamma-N-acetyl-alpha,gamma-diaminobutyric acid (ADABA) with acetyl coenzyme A.</text>
</comment>
<dbReference type="UniPathway" id="UPA00067">
    <property type="reaction ID" value="UER00122"/>
</dbReference>
<accession>A0A7W5B3D4</accession>
<dbReference type="AlphaFoldDB" id="A0A7W5B3D4"/>
<dbReference type="RefSeq" id="WP_183603513.1">
    <property type="nucleotide sequence ID" value="NZ_JACHXK010000019.1"/>
</dbReference>
<evidence type="ECO:0000256" key="7">
    <source>
        <dbReference type="ARBA" id="ARBA00023315"/>
    </source>
</evidence>
<dbReference type="EMBL" id="JACHXK010000019">
    <property type="protein sequence ID" value="MBB3113424.1"/>
    <property type="molecule type" value="Genomic_DNA"/>
</dbReference>
<dbReference type="InterPro" id="IPR012772">
    <property type="entry name" value="Ectoine_EctA"/>
</dbReference>
<evidence type="ECO:0000259" key="10">
    <source>
        <dbReference type="PROSITE" id="PS51186"/>
    </source>
</evidence>